<feature type="compositionally biased region" description="Pro residues" evidence="10">
    <location>
        <begin position="619"/>
        <end position="631"/>
    </location>
</feature>
<feature type="compositionally biased region" description="Polar residues" evidence="10">
    <location>
        <begin position="687"/>
        <end position="711"/>
    </location>
</feature>
<keyword evidence="5 8" id="KW-0967">Endosome</keyword>
<evidence type="ECO:0000256" key="7">
    <source>
        <dbReference type="ARBA" id="ARBA00022833"/>
    </source>
</evidence>
<dbReference type="GO" id="GO:0010008">
    <property type="term" value="C:endosome membrane"/>
    <property type="evidence" value="ECO:0007669"/>
    <property type="project" value="UniProtKB-SubCell"/>
</dbReference>
<feature type="compositionally biased region" description="Basic and acidic residues" evidence="10">
    <location>
        <begin position="303"/>
        <end position="312"/>
    </location>
</feature>
<dbReference type="GO" id="GO:0005769">
    <property type="term" value="C:early endosome"/>
    <property type="evidence" value="ECO:0007669"/>
    <property type="project" value="TreeGrafter"/>
</dbReference>
<feature type="region of interest" description="Disordered" evidence="10">
    <location>
        <begin position="568"/>
        <end position="767"/>
    </location>
</feature>
<dbReference type="GO" id="GO:0035091">
    <property type="term" value="F:phosphatidylinositol binding"/>
    <property type="evidence" value="ECO:0007669"/>
    <property type="project" value="InterPro"/>
</dbReference>
<feature type="domain" description="FYVE-type" evidence="11">
    <location>
        <begin position="171"/>
        <end position="231"/>
    </location>
</feature>
<dbReference type="PROSITE" id="PS50330">
    <property type="entry name" value="UIM"/>
    <property type="match status" value="2"/>
</dbReference>
<dbReference type="SUPFAM" id="SSF57903">
    <property type="entry name" value="FYVE/PHD zinc finger"/>
    <property type="match status" value="1"/>
</dbReference>
<reference evidence="14" key="2">
    <citation type="submission" date="2015-01" db="EMBL/GenBank/DDBJ databases">
        <title>Evolutionary Origins and Diversification of the Mycorrhizal Mutualists.</title>
        <authorList>
            <consortium name="DOE Joint Genome Institute"/>
            <consortium name="Mycorrhizal Genomics Consortium"/>
            <person name="Kohler A."/>
            <person name="Kuo A."/>
            <person name="Nagy L.G."/>
            <person name="Floudas D."/>
            <person name="Copeland A."/>
            <person name="Barry K.W."/>
            <person name="Cichocki N."/>
            <person name="Veneault-Fourrey C."/>
            <person name="LaButti K."/>
            <person name="Lindquist E.A."/>
            <person name="Lipzen A."/>
            <person name="Lundell T."/>
            <person name="Morin E."/>
            <person name="Murat C."/>
            <person name="Riley R."/>
            <person name="Ohm R."/>
            <person name="Sun H."/>
            <person name="Tunlid A."/>
            <person name="Henrissat B."/>
            <person name="Grigoriev I.V."/>
            <person name="Hibbett D.S."/>
            <person name="Martin F."/>
        </authorList>
    </citation>
    <scope>NUCLEOTIDE SEQUENCE [LARGE SCALE GENOMIC DNA]</scope>
    <source>
        <strain evidence="14">F 1598</strain>
    </source>
</reference>
<feature type="compositionally biased region" description="Low complexity" evidence="10">
    <location>
        <begin position="659"/>
        <end position="686"/>
    </location>
</feature>
<dbReference type="PIRSF" id="PIRSF036956">
    <property type="entry name" value="Hrs_Vps27"/>
    <property type="match status" value="1"/>
</dbReference>
<dbReference type="HOGENOM" id="CLU_011862_1_0_1"/>
<dbReference type="SUPFAM" id="SSF48464">
    <property type="entry name" value="ENTH/VHS domain"/>
    <property type="match status" value="1"/>
</dbReference>
<dbReference type="InterPro" id="IPR013083">
    <property type="entry name" value="Znf_RING/FYVE/PHD"/>
</dbReference>
<dbReference type="PANTHER" id="PTHR46275">
    <property type="entry name" value="HEPATOCYTE GROWTH FACTOR-REGULATED TYROSINE KINASE SUBSTRATE"/>
    <property type="match status" value="1"/>
</dbReference>
<dbReference type="GO" id="GO:0007034">
    <property type="term" value="P:vacuolar transport"/>
    <property type="evidence" value="ECO:0007669"/>
    <property type="project" value="UniProtKB-ARBA"/>
</dbReference>
<feature type="domain" description="VHS" evidence="12">
    <location>
        <begin position="30"/>
        <end position="151"/>
    </location>
</feature>
<feature type="compositionally biased region" description="Polar residues" evidence="10">
    <location>
        <begin position="531"/>
        <end position="541"/>
    </location>
</feature>
<dbReference type="AlphaFoldDB" id="A0A0C3FRN6"/>
<accession>A0A0C3FRN6</accession>
<evidence type="ECO:0000256" key="3">
    <source>
        <dbReference type="ARBA" id="ARBA00017753"/>
    </source>
</evidence>
<keyword evidence="8" id="KW-0472">Membrane</keyword>
<evidence type="ECO:0000313" key="14">
    <source>
        <dbReference type="Proteomes" id="UP000054166"/>
    </source>
</evidence>
<keyword evidence="4" id="KW-0479">Metal-binding</keyword>
<dbReference type="SMART" id="SM00064">
    <property type="entry name" value="FYVE"/>
    <property type="match status" value="1"/>
</dbReference>
<evidence type="ECO:0000259" key="11">
    <source>
        <dbReference type="PROSITE" id="PS50178"/>
    </source>
</evidence>
<sequence length="767" mass="84438">MSLTTWLWGTSQLDDAVDKATSELLPSGAEDIALNLEICDQIRSKSVSAKEAMYALKRRLNHKNPNVQLLALGLTDVCIKNGGNHFLTEVASREFMDNLVSILKMPILNIDVKNKMLRLIQNWSIAFEGKPALSYVGQVFRNLKQEGFNFPPQDLAVANSAMVDTQTAPEWIDSDICLRCRTPFSFTNRKHHCRNCGQVFDQQCSAKTMSLPHFGITQEVRVCDGCHAKLTKKSDKADNKGHRHSTSLHGSRHRSARELADAELQRAIQLSLEEVGAANGHGRPGYVPSQPSPSAWQTSEPPLVDRKTHPSEVEEDDPDLRAAIEASLREANAPKPSAPVAVETPRSEEPPYAYGATVYSQSYPPTTAPTPAIPSVPKLPTYDLEPLESDTILTFNQTVEQVEAQGGRDISRYPAVNELFDKANGLRPKLALSLDDTGRKEQMLSEMNDKLSQAVKLYDKLLTEQVSHPTWTRVPAPAQPSTYQPVNLGYNAAYRTNGSYAQWSPSHQQPQAHAQPMSPGYQQYDEPVHTPRQTHSPQVSYFNPAPVQEYHGQYPPRKESLYAVQQIPSTPSPAEAQPHWNQQPQQAEQQLSQQPQHVQQPSYTQPPLQHSEPSLISAPPLPAPQHDPPQTSPIAQTPTLHQSSPLFVMPQSPPPAPISQPQHAAPSQSAVRGQASLGSSPASSGLTRHNTTSFPPSRSQHSTNTFLSRHNTVAAASPPQVQQQQQPSLPQFPVAPTSAPQSFPLYGPSIPSNVPQPERKEALLIDL</sequence>
<dbReference type="Pfam" id="PF00790">
    <property type="entry name" value="VHS"/>
    <property type="match status" value="1"/>
</dbReference>
<evidence type="ECO:0000256" key="5">
    <source>
        <dbReference type="ARBA" id="ARBA00022753"/>
    </source>
</evidence>
<dbReference type="InterPro" id="IPR011011">
    <property type="entry name" value="Znf_FYVE_PHD"/>
</dbReference>
<evidence type="ECO:0000256" key="4">
    <source>
        <dbReference type="ARBA" id="ARBA00022723"/>
    </source>
</evidence>
<feature type="compositionally biased region" description="Polar residues" evidence="10">
    <location>
        <begin position="632"/>
        <end position="645"/>
    </location>
</feature>
<dbReference type="Pfam" id="PF01363">
    <property type="entry name" value="FYVE"/>
    <property type="match status" value="1"/>
</dbReference>
<feature type="compositionally biased region" description="Low complexity" evidence="10">
    <location>
        <begin position="713"/>
        <end position="734"/>
    </location>
</feature>
<evidence type="ECO:0000259" key="12">
    <source>
        <dbReference type="PROSITE" id="PS50179"/>
    </source>
</evidence>
<feature type="compositionally biased region" description="Low complexity" evidence="10">
    <location>
        <begin position="577"/>
        <end position="605"/>
    </location>
</feature>
<dbReference type="STRING" id="765440.A0A0C3FRN6"/>
<dbReference type="Pfam" id="PF02809">
    <property type="entry name" value="UIM"/>
    <property type="match status" value="2"/>
</dbReference>
<keyword evidence="6 9" id="KW-0863">Zinc-finger</keyword>
<feature type="region of interest" description="Disordered" evidence="10">
    <location>
        <begin position="279"/>
        <end position="318"/>
    </location>
</feature>
<protein>
    <recommendedName>
        <fullName evidence="3 8">Vacuolar protein sorting-associated protein 27</fullName>
    </recommendedName>
</protein>
<feature type="compositionally biased region" description="Basic and acidic residues" evidence="10">
    <location>
        <begin position="757"/>
        <end position="767"/>
    </location>
</feature>
<dbReference type="InterPro" id="IPR003903">
    <property type="entry name" value="UIM_dom"/>
</dbReference>
<dbReference type="EMBL" id="KN832997">
    <property type="protein sequence ID" value="KIM81796.1"/>
    <property type="molecule type" value="Genomic_DNA"/>
</dbReference>
<dbReference type="InterPro" id="IPR000306">
    <property type="entry name" value="Znf_FYVE"/>
</dbReference>
<dbReference type="CDD" id="cd16979">
    <property type="entry name" value="VHS_Vps27"/>
    <property type="match status" value="1"/>
</dbReference>
<feature type="region of interest" description="Disordered" evidence="10">
    <location>
        <begin position="232"/>
        <end position="258"/>
    </location>
</feature>
<organism evidence="13 14">
    <name type="scientific">Piloderma croceum (strain F 1598)</name>
    <dbReference type="NCBI Taxonomy" id="765440"/>
    <lineage>
        <taxon>Eukaryota</taxon>
        <taxon>Fungi</taxon>
        <taxon>Dikarya</taxon>
        <taxon>Basidiomycota</taxon>
        <taxon>Agaricomycotina</taxon>
        <taxon>Agaricomycetes</taxon>
        <taxon>Agaricomycetidae</taxon>
        <taxon>Atheliales</taxon>
        <taxon>Atheliaceae</taxon>
        <taxon>Piloderma</taxon>
    </lineage>
</organism>
<proteinExistence type="inferred from homology"/>
<dbReference type="GO" id="GO:0032456">
    <property type="term" value="P:endocytic recycling"/>
    <property type="evidence" value="ECO:0007669"/>
    <property type="project" value="TreeGrafter"/>
</dbReference>
<dbReference type="InParanoid" id="A0A0C3FRN6"/>
<dbReference type="Gene3D" id="6.10.140.100">
    <property type="match status" value="1"/>
</dbReference>
<evidence type="ECO:0000256" key="10">
    <source>
        <dbReference type="SAM" id="MobiDB-lite"/>
    </source>
</evidence>
<dbReference type="SMART" id="SM00288">
    <property type="entry name" value="VHS"/>
    <property type="match status" value="1"/>
</dbReference>
<comment type="function">
    <text evidence="8">Component of the ESCRT-0 complex which is the sorting receptor for ubiquitinated cargo proteins at the multivesicular body (MVB) and recruits ESCRT-I to the MVB outer membrane.</text>
</comment>
<comment type="subunit">
    <text evidence="8">Component of the ESCRT-0 complex composed of HSE1 and VPS27.</text>
</comment>
<dbReference type="FunCoup" id="A0A0C3FRN6">
    <property type="interactions" value="98"/>
</dbReference>
<evidence type="ECO:0000313" key="13">
    <source>
        <dbReference type="EMBL" id="KIM81796.1"/>
    </source>
</evidence>
<evidence type="ECO:0000256" key="1">
    <source>
        <dbReference type="ARBA" id="ARBA00004125"/>
    </source>
</evidence>
<dbReference type="PROSITE" id="PS50178">
    <property type="entry name" value="ZF_FYVE"/>
    <property type="match status" value="1"/>
</dbReference>
<keyword evidence="7" id="KW-0862">Zinc</keyword>
<evidence type="ECO:0000256" key="8">
    <source>
        <dbReference type="PIRNR" id="PIRNR036956"/>
    </source>
</evidence>
<comment type="subcellular location">
    <subcellularLocation>
        <location evidence="1 8">Endosome membrane</location>
        <topology evidence="1 8">Peripheral membrane protein</topology>
        <orientation evidence="1 8">Cytoplasmic side</orientation>
    </subcellularLocation>
</comment>
<dbReference type="Proteomes" id="UP000054166">
    <property type="component" value="Unassembled WGS sequence"/>
</dbReference>
<dbReference type="CDD" id="cd21385">
    <property type="entry name" value="GAT_Vps27"/>
    <property type="match status" value="1"/>
</dbReference>
<evidence type="ECO:0000256" key="2">
    <source>
        <dbReference type="ARBA" id="ARBA00008597"/>
    </source>
</evidence>
<feature type="compositionally biased region" description="Low complexity" evidence="10">
    <location>
        <begin position="504"/>
        <end position="519"/>
    </location>
</feature>
<dbReference type="PANTHER" id="PTHR46275:SF1">
    <property type="entry name" value="HEPATOCYTE GROWTH FACTOR-REGULATED TYROSINE KINASE SUBSTRATE"/>
    <property type="match status" value="1"/>
</dbReference>
<dbReference type="Gene3D" id="3.30.40.10">
    <property type="entry name" value="Zinc/RING finger domain, C3HC4 (zinc finger)"/>
    <property type="match status" value="1"/>
</dbReference>
<dbReference type="SMART" id="SM00726">
    <property type="entry name" value="UIM"/>
    <property type="match status" value="2"/>
</dbReference>
<dbReference type="InterPro" id="IPR017455">
    <property type="entry name" value="Znf_FYVE-rel"/>
</dbReference>
<dbReference type="Gene3D" id="1.25.40.90">
    <property type="match status" value="1"/>
</dbReference>
<dbReference type="GO" id="GO:0043130">
    <property type="term" value="F:ubiquitin binding"/>
    <property type="evidence" value="ECO:0007669"/>
    <property type="project" value="InterPro"/>
</dbReference>
<keyword evidence="14" id="KW-1185">Reference proteome</keyword>
<dbReference type="InterPro" id="IPR017073">
    <property type="entry name" value="HGS/VPS27"/>
</dbReference>
<dbReference type="GO" id="GO:0031623">
    <property type="term" value="P:receptor internalization"/>
    <property type="evidence" value="ECO:0007669"/>
    <property type="project" value="TreeGrafter"/>
</dbReference>
<name>A0A0C3FRN6_PILCF</name>
<reference evidence="13 14" key="1">
    <citation type="submission" date="2014-04" db="EMBL/GenBank/DDBJ databases">
        <authorList>
            <consortium name="DOE Joint Genome Institute"/>
            <person name="Kuo A."/>
            <person name="Tarkka M."/>
            <person name="Buscot F."/>
            <person name="Kohler A."/>
            <person name="Nagy L.G."/>
            <person name="Floudas D."/>
            <person name="Copeland A."/>
            <person name="Barry K.W."/>
            <person name="Cichocki N."/>
            <person name="Veneault-Fourrey C."/>
            <person name="LaButti K."/>
            <person name="Lindquist E.A."/>
            <person name="Lipzen A."/>
            <person name="Lundell T."/>
            <person name="Morin E."/>
            <person name="Murat C."/>
            <person name="Sun H."/>
            <person name="Tunlid A."/>
            <person name="Henrissat B."/>
            <person name="Grigoriev I.V."/>
            <person name="Hibbett D.S."/>
            <person name="Martin F."/>
            <person name="Nordberg H.P."/>
            <person name="Cantor M.N."/>
            <person name="Hua S.X."/>
        </authorList>
    </citation>
    <scope>NUCLEOTIDE SEQUENCE [LARGE SCALE GENOMIC DNA]</scope>
    <source>
        <strain evidence="13 14">F 1598</strain>
    </source>
</reference>
<dbReference type="CDD" id="cd15735">
    <property type="entry name" value="FYVE_spVPS27p_like"/>
    <property type="match status" value="1"/>
</dbReference>
<gene>
    <name evidence="13" type="ORF">PILCRDRAFT_821145</name>
</gene>
<dbReference type="Gene3D" id="1.20.5.1940">
    <property type="match status" value="1"/>
</dbReference>
<dbReference type="OrthoDB" id="957735at2759"/>
<evidence type="ECO:0000256" key="6">
    <source>
        <dbReference type="ARBA" id="ARBA00022771"/>
    </source>
</evidence>
<dbReference type="GO" id="GO:0008270">
    <property type="term" value="F:zinc ion binding"/>
    <property type="evidence" value="ECO:0007669"/>
    <property type="project" value="UniProtKB-KW"/>
</dbReference>
<feature type="region of interest" description="Disordered" evidence="10">
    <location>
        <begin position="501"/>
        <end position="553"/>
    </location>
</feature>
<dbReference type="InterPro" id="IPR008942">
    <property type="entry name" value="ENTH_VHS"/>
</dbReference>
<comment type="similarity">
    <text evidence="2 8">Belongs to the VPS27 family.</text>
</comment>
<feature type="compositionally biased region" description="Basic residues" evidence="10">
    <location>
        <begin position="241"/>
        <end position="255"/>
    </location>
</feature>
<evidence type="ECO:0000256" key="9">
    <source>
        <dbReference type="PROSITE-ProRule" id="PRU00091"/>
    </source>
</evidence>
<dbReference type="InterPro" id="IPR002014">
    <property type="entry name" value="VHS_dom"/>
</dbReference>
<dbReference type="PROSITE" id="PS50179">
    <property type="entry name" value="VHS"/>
    <property type="match status" value="1"/>
</dbReference>